<name>A0A916UNI5_9BURK</name>
<dbReference type="PIRSF" id="PIRSF002741">
    <property type="entry name" value="MppA"/>
    <property type="match status" value="1"/>
</dbReference>
<dbReference type="Gene3D" id="3.90.76.10">
    <property type="entry name" value="Dipeptide-binding Protein, Domain 1"/>
    <property type="match status" value="1"/>
</dbReference>
<evidence type="ECO:0000256" key="3">
    <source>
        <dbReference type="ARBA" id="ARBA00022729"/>
    </source>
</evidence>
<dbReference type="PANTHER" id="PTHR30290:SF9">
    <property type="entry name" value="OLIGOPEPTIDE-BINDING PROTEIN APPA"/>
    <property type="match status" value="1"/>
</dbReference>
<dbReference type="AlphaFoldDB" id="A0A916UNI5"/>
<proteinExistence type="inferred from homology"/>
<evidence type="ECO:0000313" key="7">
    <source>
        <dbReference type="Proteomes" id="UP000637423"/>
    </source>
</evidence>
<comment type="caution">
    <text evidence="6">The sequence shown here is derived from an EMBL/GenBank/DDBJ whole genome shotgun (WGS) entry which is preliminary data.</text>
</comment>
<reference evidence="6" key="1">
    <citation type="journal article" date="2014" name="Int. J. Syst. Evol. Microbiol.">
        <title>Complete genome sequence of Corynebacterium casei LMG S-19264T (=DSM 44701T), isolated from a smear-ripened cheese.</title>
        <authorList>
            <consortium name="US DOE Joint Genome Institute (JGI-PGF)"/>
            <person name="Walter F."/>
            <person name="Albersmeier A."/>
            <person name="Kalinowski J."/>
            <person name="Ruckert C."/>
        </authorList>
    </citation>
    <scope>NUCLEOTIDE SEQUENCE</scope>
    <source>
        <strain evidence="6">CGMCC 1.10998</strain>
    </source>
</reference>
<dbReference type="GO" id="GO:0030288">
    <property type="term" value="C:outer membrane-bounded periplasmic space"/>
    <property type="evidence" value="ECO:0007669"/>
    <property type="project" value="UniProtKB-ARBA"/>
</dbReference>
<dbReference type="SUPFAM" id="SSF53850">
    <property type="entry name" value="Periplasmic binding protein-like II"/>
    <property type="match status" value="1"/>
</dbReference>
<keyword evidence="3 4" id="KW-0732">Signal</keyword>
<evidence type="ECO:0000256" key="1">
    <source>
        <dbReference type="ARBA" id="ARBA00005695"/>
    </source>
</evidence>
<dbReference type="GO" id="GO:1904680">
    <property type="term" value="F:peptide transmembrane transporter activity"/>
    <property type="evidence" value="ECO:0007669"/>
    <property type="project" value="TreeGrafter"/>
</dbReference>
<feature type="domain" description="Solute-binding protein family 5" evidence="5">
    <location>
        <begin position="66"/>
        <end position="438"/>
    </location>
</feature>
<keyword evidence="7" id="KW-1185">Reference proteome</keyword>
<feature type="chain" id="PRO_5037333054" evidence="4">
    <location>
        <begin position="23"/>
        <end position="522"/>
    </location>
</feature>
<dbReference type="InterPro" id="IPR030678">
    <property type="entry name" value="Peptide/Ni-bd"/>
</dbReference>
<dbReference type="EMBL" id="BMED01000002">
    <property type="protein sequence ID" value="GGC79212.1"/>
    <property type="molecule type" value="Genomic_DNA"/>
</dbReference>
<sequence length="522" mass="57634">MLKKIVAAFAVSFFAWCLPLHAADLTMGMAFDVTSMDPHYHLVGPNVNVSMHIFDFLVTPDREKGKLIPGLAESWSVVDELTWEFKLRKGVKFHDGSEFTAEDVAYSFDRPATILNSPGPFTLYTKQIAEKIIVDKYTIRFKTAKPYALMLSDVSNVFIVSKKATAGLSSEDFNSGKGVVGTGPYKFVQWKRGDRVELARNDSYWGKRPQWDRVSLRMLTTPSARVAALLAGDVQVIEGVPPADIAQLKANPDARLFSTVSNRLIFLEVDQLRDKSPYVTDKNGKQLDKNPLKDLRVRQAISKAINRAAIVDRVMEGNAIATGQLLPEGYFGTLPGLKADIADIAAAKKLLADAGYADGFGLTIHGPSDRYVNDAKIIQTIAQMLTRIGIVTKVEALPSAVFFSRMSKQEFSVMMLGWGGGLGHVSTFVKSMLTTYNAEKGWGTGNYGRYSNPKVDAFAEQALATIDTGKQEKLWQQASQLALSEFGLIPLHHQVNVWATRKGYAYFPRTDERSLAMEVSGK</sequence>
<dbReference type="PROSITE" id="PS01040">
    <property type="entry name" value="SBP_BACTERIAL_5"/>
    <property type="match status" value="1"/>
</dbReference>
<reference evidence="6" key="2">
    <citation type="submission" date="2020-09" db="EMBL/GenBank/DDBJ databases">
        <authorList>
            <person name="Sun Q."/>
            <person name="Zhou Y."/>
        </authorList>
    </citation>
    <scope>NUCLEOTIDE SEQUENCE</scope>
    <source>
        <strain evidence="6">CGMCC 1.10998</strain>
    </source>
</reference>
<protein>
    <submittedName>
        <fullName evidence="6">Peptide ABC transporter substrate-binding protein</fullName>
    </submittedName>
</protein>
<evidence type="ECO:0000256" key="2">
    <source>
        <dbReference type="ARBA" id="ARBA00022448"/>
    </source>
</evidence>
<dbReference type="Gene3D" id="3.10.105.10">
    <property type="entry name" value="Dipeptide-binding Protein, Domain 3"/>
    <property type="match status" value="1"/>
</dbReference>
<dbReference type="Pfam" id="PF00496">
    <property type="entry name" value="SBP_bac_5"/>
    <property type="match status" value="1"/>
</dbReference>
<accession>A0A916UNI5</accession>
<evidence type="ECO:0000259" key="5">
    <source>
        <dbReference type="Pfam" id="PF00496"/>
    </source>
</evidence>
<dbReference type="GO" id="GO:0043190">
    <property type="term" value="C:ATP-binding cassette (ABC) transporter complex"/>
    <property type="evidence" value="ECO:0007669"/>
    <property type="project" value="InterPro"/>
</dbReference>
<dbReference type="RefSeq" id="WP_188566624.1">
    <property type="nucleotide sequence ID" value="NZ_BMED01000002.1"/>
</dbReference>
<evidence type="ECO:0000313" key="6">
    <source>
        <dbReference type="EMBL" id="GGC79212.1"/>
    </source>
</evidence>
<keyword evidence="2" id="KW-0813">Transport</keyword>
<gene>
    <name evidence="6" type="ORF">GCM10011396_28030</name>
</gene>
<dbReference type="CDD" id="cd08498">
    <property type="entry name" value="PBP2_NikA_DppA_OppA_like_2"/>
    <property type="match status" value="1"/>
</dbReference>
<dbReference type="InterPro" id="IPR039424">
    <property type="entry name" value="SBP_5"/>
</dbReference>
<dbReference type="PANTHER" id="PTHR30290">
    <property type="entry name" value="PERIPLASMIC BINDING COMPONENT OF ABC TRANSPORTER"/>
    <property type="match status" value="1"/>
</dbReference>
<organism evidence="6 7">
    <name type="scientific">Undibacterium terreum</name>
    <dbReference type="NCBI Taxonomy" id="1224302"/>
    <lineage>
        <taxon>Bacteria</taxon>
        <taxon>Pseudomonadati</taxon>
        <taxon>Pseudomonadota</taxon>
        <taxon>Betaproteobacteria</taxon>
        <taxon>Burkholderiales</taxon>
        <taxon>Oxalobacteraceae</taxon>
        <taxon>Undibacterium</taxon>
    </lineage>
</organism>
<dbReference type="Proteomes" id="UP000637423">
    <property type="component" value="Unassembled WGS sequence"/>
</dbReference>
<dbReference type="GO" id="GO:0015833">
    <property type="term" value="P:peptide transport"/>
    <property type="evidence" value="ECO:0007669"/>
    <property type="project" value="TreeGrafter"/>
</dbReference>
<comment type="similarity">
    <text evidence="1">Belongs to the bacterial solute-binding protein 5 family.</text>
</comment>
<dbReference type="Gene3D" id="3.40.190.10">
    <property type="entry name" value="Periplasmic binding protein-like II"/>
    <property type="match status" value="1"/>
</dbReference>
<dbReference type="InterPro" id="IPR000914">
    <property type="entry name" value="SBP_5_dom"/>
</dbReference>
<evidence type="ECO:0000256" key="4">
    <source>
        <dbReference type="SAM" id="SignalP"/>
    </source>
</evidence>
<dbReference type="InterPro" id="IPR023765">
    <property type="entry name" value="SBP_5_CS"/>
</dbReference>
<feature type="signal peptide" evidence="4">
    <location>
        <begin position="1"/>
        <end position="22"/>
    </location>
</feature>